<feature type="chain" id="PRO_5047201149" description="Fibronectin type-III domain-containing protein" evidence="5">
    <location>
        <begin position="36"/>
        <end position="2040"/>
    </location>
</feature>
<evidence type="ECO:0000259" key="6">
    <source>
        <dbReference type="PROSITE" id="PS50853"/>
    </source>
</evidence>
<feature type="domain" description="Fibronectin type-III" evidence="6">
    <location>
        <begin position="295"/>
        <end position="393"/>
    </location>
</feature>
<reference evidence="8" key="1">
    <citation type="journal article" date="2019" name="Int. J. Syst. Evol. Microbiol.">
        <title>The Global Catalogue of Microorganisms (GCM) 10K type strain sequencing project: providing services to taxonomists for standard genome sequencing and annotation.</title>
        <authorList>
            <consortium name="The Broad Institute Genomics Platform"/>
            <consortium name="The Broad Institute Genome Sequencing Center for Infectious Disease"/>
            <person name="Wu L."/>
            <person name="Ma J."/>
        </authorList>
    </citation>
    <scope>NUCLEOTIDE SEQUENCE [LARGE SCALE GENOMIC DNA]</scope>
    <source>
        <strain evidence="8">JCM 16949</strain>
    </source>
</reference>
<name>A0ABP7F7U9_9MICO</name>
<keyword evidence="1" id="KW-0677">Repeat</keyword>
<dbReference type="Proteomes" id="UP001501004">
    <property type="component" value="Unassembled WGS sequence"/>
</dbReference>
<dbReference type="SUPFAM" id="SSF49265">
    <property type="entry name" value="Fibronectin type III"/>
    <property type="match status" value="6"/>
</dbReference>
<feature type="domain" description="Fibronectin type-III" evidence="6">
    <location>
        <begin position="1140"/>
        <end position="1229"/>
    </location>
</feature>
<dbReference type="Gene3D" id="2.60.40.10">
    <property type="entry name" value="Immunoglobulins"/>
    <property type="match status" value="12"/>
</dbReference>
<proteinExistence type="predicted"/>
<evidence type="ECO:0000313" key="7">
    <source>
        <dbReference type="EMBL" id="GAA3731331.1"/>
    </source>
</evidence>
<dbReference type="PANTHER" id="PTHR13817">
    <property type="entry name" value="TITIN"/>
    <property type="match status" value="1"/>
</dbReference>
<evidence type="ECO:0000256" key="2">
    <source>
        <dbReference type="ARBA" id="ARBA00023295"/>
    </source>
</evidence>
<feature type="domain" description="Fibronectin type-III" evidence="6">
    <location>
        <begin position="395"/>
        <end position="479"/>
    </location>
</feature>
<dbReference type="InterPro" id="IPR050964">
    <property type="entry name" value="Striated_Muscle_Regulatory"/>
</dbReference>
<dbReference type="EMBL" id="BAABAE010000001">
    <property type="protein sequence ID" value="GAA3731331.1"/>
    <property type="molecule type" value="Genomic_DNA"/>
</dbReference>
<feature type="domain" description="Fibronectin type-III" evidence="6">
    <location>
        <begin position="763"/>
        <end position="854"/>
    </location>
</feature>
<keyword evidence="2" id="KW-0326">Glycosidase</keyword>
<feature type="domain" description="Fibronectin type-III" evidence="6">
    <location>
        <begin position="1230"/>
        <end position="1324"/>
    </location>
</feature>
<dbReference type="CDD" id="cd00063">
    <property type="entry name" value="FN3"/>
    <property type="match status" value="9"/>
</dbReference>
<evidence type="ECO:0000256" key="1">
    <source>
        <dbReference type="ARBA" id="ARBA00022737"/>
    </source>
</evidence>
<dbReference type="InterPro" id="IPR036116">
    <property type="entry name" value="FN3_sf"/>
</dbReference>
<keyword evidence="5" id="KW-0732">Signal</keyword>
<keyword evidence="3" id="KW-0624">Polysaccharide degradation</keyword>
<protein>
    <recommendedName>
        <fullName evidence="6">Fibronectin type-III domain-containing protein</fullName>
    </recommendedName>
</protein>
<keyword evidence="8" id="KW-1185">Reference proteome</keyword>
<keyword evidence="4" id="KW-0812">Transmembrane</keyword>
<evidence type="ECO:0000256" key="5">
    <source>
        <dbReference type="SAM" id="SignalP"/>
    </source>
</evidence>
<sequence length="2040" mass="197846">MQLDLSSRRARLIALATSAVAVGALLVATPHAAIAGPSTVTQTFSYTGSVATFTVPAGISALTITVTGGAGGNGGADATPAPAPGGYRGVVSGTIAVAPNQVLTIGVGSGGATGSSRVNANTAPPIGGSNPLGSYAGGVGGRAGANGSSGVGGAGGAASVVQLSGASVVAGGGGGNGGSGQFASTQGRTATATYMGRSDSTTTNGQAGINANDACIQTSCSNNDGGGSGGGGGGAQGGAQGQIEFGAGTSNEWYGFGGSVGQNSTASLAGLTASYQYYSSNGLAGSVVISYTTGAPAAPSAVSGTAADGSVHLIWTAPTDSGQSVVSDYLVRYSSDGGSTWSSGIAQNTTETSGTVTGLSNGTTYIFQVAAVNSVGAGAYSASSSPVTPLGPPTAPTISLVTAQDGALRLTLTAPSSGAPVTGYDYRVDGGSWIAVASTSTTLVIPGLINGTSYTVEVRAESSVGAGAVSTPASGTPLAVPGAPTISSLGVGDGTLSVAFTPGFSGGGEITSYQYQLNGGSWTTASGTSSPISVTGLAAGTTYSVALRAVNSVGTGAASVPASATTPALPGAPTITAAIAGDSTARVSFSPGTTGGSPIEGYEYQTTAGGAWTTVPGSSSPVLISGLTNGTVYAVSIRAINSVGTGAASVAVAVTPATVPGPPSIVGNTVAGSDATLSAAFTAPSYDGGSAITTYEYSTDAGATWRTRTDGDSVSSPVVITTKSNDGTTPLTNGVTYYVELRAVNAVGAGTASAVASGIATTYPSEPTITAVTPSNRSLGVSFTAGSNGGATITAYEYSIDGGNNWVSTETLGTSFVISGLSNGTAYPVQVRAINSVGAGDDSAAVTATPVGLPGQASINGVVRSDQTLTTSVALADNGGSPVTAWEYSTDGGASWTTAAGTVSPLTLTVISSDGMTRLANGTGYALQVRAVTAVGTGPASATTIVAPASAPAAPSIAVTAGNASVSVVFVLGADGGSPVTQLEYRLDDGSSWTPTGTLSSPFTIGGLTNGTAYAIQLRADNAIGAGVASSPASATPHTVPDAPSSVTAVSNSASADVTWVAPAFTGGAPVTGYSVSAYASSASTTAVSTCSTSGATFCSLNGLTNGTTYYVEVAAINTAGTGAASTPRVPVTPLARPSAPTLNSLTVGDGTISAAFSAGSAGDRPITGYQYSVDGGVTWETASSTSSPILITGLTNGTTYTVALRAVSSAGVGAASNTREGTPFTYPSAPDTATIIANGGNGQITVSWAAADLNGGTLLNYTATAFTELSSGSTAGRCTTAGLSCVITGLINGRTYYVSLQTQNTSAMYSVRSAPRVPATPSLQPGAATDVTAVAGDATATVSWTAPMSTGASAITGYTVWCSVEGGAYTQCATSTTSSVQVTGLTNGSSYTFEVFTANSDGTGPVSAASDAVTPLAAGTVPVLAAASPTATGFTSVISNYDASTTYSATATNGATVVLSGSSITVTGLSDGGSSQVTITAMKAATTTTETSLVGAALLTGIAPTFSGNIATTTGFGFTITNYDAAATYTLAADGGATVTRSGAAVTVSGLALDAGSTVTVSVAKSGSTTASAINSGAAMAVGTAPTFTDLVSTGSGFEVDIANYEPTLSYTLGVTGGAVATLSGSTITVTGLSDGASADVTVTATDPGVDVATATQTGAALFTGVAPAVSTVTRTIDGFTFTIRLEPGTAYAVTSDAGTATLSGSTVTVTGLAAGATTTAHVTASATGALDATTDVAGTAIDMGVVPTFSSPVAAATGFGFMITNYSAAFSYALSTSAGTITRDGKRVTVVGLAAGETAQVRLVAAQDGYRAASASLTGRALIPAAAPTEPTAPVTTPAPPSVQSDSSVLALLHESKPGHAAVTSDGSAVSSTVSASKTTVKIGAAGGLSLTVAAQRDDTILPLAADGVVEVQRSGQLWVTTAGFSPRSVVTIWAMSDPLKLAVSHTDASGATGESVPLPHALAAGVHTLIVIGVGAHGQPVTMQVGIRVLDAQTVSAHSPAGGIWLGWWLAALVLLLLVAWYVIARRRRRREDERAA</sequence>
<dbReference type="PANTHER" id="PTHR13817:SF73">
    <property type="entry name" value="FIBRONECTIN TYPE-III DOMAIN-CONTAINING PROTEIN"/>
    <property type="match status" value="1"/>
</dbReference>
<organism evidence="7 8">
    <name type="scientific">Leifsonella bigeumensis</name>
    <dbReference type="NCBI Taxonomy" id="433643"/>
    <lineage>
        <taxon>Bacteria</taxon>
        <taxon>Bacillati</taxon>
        <taxon>Actinomycetota</taxon>
        <taxon>Actinomycetes</taxon>
        <taxon>Micrococcales</taxon>
        <taxon>Microbacteriaceae</taxon>
        <taxon>Leifsonella</taxon>
    </lineage>
</organism>
<evidence type="ECO:0000313" key="8">
    <source>
        <dbReference type="Proteomes" id="UP001501004"/>
    </source>
</evidence>
<feature type="transmembrane region" description="Helical" evidence="4">
    <location>
        <begin position="2008"/>
        <end position="2028"/>
    </location>
</feature>
<feature type="domain" description="Fibronectin type-III" evidence="6">
    <location>
        <begin position="1040"/>
        <end position="1139"/>
    </location>
</feature>
<dbReference type="PROSITE" id="PS51318">
    <property type="entry name" value="TAT"/>
    <property type="match status" value="1"/>
</dbReference>
<keyword evidence="3" id="KW-0119">Carbohydrate metabolism</keyword>
<evidence type="ECO:0000256" key="4">
    <source>
        <dbReference type="SAM" id="Phobius"/>
    </source>
</evidence>
<dbReference type="Pfam" id="PF00041">
    <property type="entry name" value="fn3"/>
    <property type="match status" value="7"/>
</dbReference>
<gene>
    <name evidence="7" type="ORF">GCM10022239_04910</name>
</gene>
<dbReference type="PROSITE" id="PS50853">
    <property type="entry name" value="FN3"/>
    <property type="match status" value="9"/>
</dbReference>
<accession>A0ABP7F7U9</accession>
<keyword evidence="4" id="KW-1133">Transmembrane helix</keyword>
<feature type="domain" description="Fibronectin type-III" evidence="6">
    <location>
        <begin position="572"/>
        <end position="661"/>
    </location>
</feature>
<feature type="domain" description="Fibronectin type-III" evidence="6">
    <location>
        <begin position="1325"/>
        <end position="1418"/>
    </location>
</feature>
<keyword evidence="2" id="KW-0378">Hydrolase</keyword>
<dbReference type="RefSeq" id="WP_344753323.1">
    <property type="nucleotide sequence ID" value="NZ_BAABAE010000001.1"/>
</dbReference>
<feature type="domain" description="Fibronectin type-III" evidence="6">
    <location>
        <begin position="480"/>
        <end position="569"/>
    </location>
</feature>
<dbReference type="InterPro" id="IPR013783">
    <property type="entry name" value="Ig-like_fold"/>
</dbReference>
<dbReference type="InterPro" id="IPR006311">
    <property type="entry name" value="TAT_signal"/>
</dbReference>
<keyword evidence="4" id="KW-0472">Membrane</keyword>
<dbReference type="SMART" id="SM00060">
    <property type="entry name" value="FN3"/>
    <property type="match status" value="12"/>
</dbReference>
<evidence type="ECO:0000256" key="3">
    <source>
        <dbReference type="ARBA" id="ARBA00023326"/>
    </source>
</evidence>
<feature type="signal peptide" evidence="5">
    <location>
        <begin position="1"/>
        <end position="35"/>
    </location>
</feature>
<dbReference type="InterPro" id="IPR003961">
    <property type="entry name" value="FN3_dom"/>
</dbReference>
<comment type="caution">
    <text evidence="7">The sequence shown here is derived from an EMBL/GenBank/DDBJ whole genome shotgun (WGS) entry which is preliminary data.</text>
</comment>